<dbReference type="AlphaFoldDB" id="A0AAV7KLG2"/>
<sequence>MKLTSTLTIKLVRLITFIEAQKHQFRLHKSHFTPQKVTVWAALSGNKIIGPFSFENENGITVMVNSERYIGILERFWEELDATCGPRRTRQYLQQDGATPHTSNITIKWLRDHFKSLIISKICTIEWSPLSPDLSALDCFLWGFLKDRAYASKPRNIFQLKEKIIEEIGP</sequence>
<comment type="caution">
    <text evidence="1">The sequence shown here is derived from an EMBL/GenBank/DDBJ whole genome shotgun (WGS) entry which is preliminary data.</text>
</comment>
<evidence type="ECO:0000313" key="2">
    <source>
        <dbReference type="Proteomes" id="UP001165289"/>
    </source>
</evidence>
<dbReference type="EMBL" id="JAKMXF010000004">
    <property type="protein sequence ID" value="KAI6661873.1"/>
    <property type="molecule type" value="Genomic_DNA"/>
</dbReference>
<name>A0AAV7KLG2_9METZ</name>
<accession>A0AAV7KLG2</accession>
<dbReference type="PANTHER" id="PTHR47326">
    <property type="entry name" value="TRANSPOSABLE ELEMENT TC3 TRANSPOSASE-LIKE PROTEIN"/>
    <property type="match status" value="1"/>
</dbReference>
<dbReference type="PANTHER" id="PTHR47326:SF1">
    <property type="entry name" value="HTH PSQ-TYPE DOMAIN-CONTAINING PROTEIN"/>
    <property type="match status" value="1"/>
</dbReference>
<evidence type="ECO:0008006" key="3">
    <source>
        <dbReference type="Google" id="ProtNLM"/>
    </source>
</evidence>
<proteinExistence type="predicted"/>
<dbReference type="Proteomes" id="UP001165289">
    <property type="component" value="Unassembled WGS sequence"/>
</dbReference>
<organism evidence="1 2">
    <name type="scientific">Oopsacas minuta</name>
    <dbReference type="NCBI Taxonomy" id="111878"/>
    <lineage>
        <taxon>Eukaryota</taxon>
        <taxon>Metazoa</taxon>
        <taxon>Porifera</taxon>
        <taxon>Hexactinellida</taxon>
        <taxon>Hexasterophora</taxon>
        <taxon>Lyssacinosida</taxon>
        <taxon>Leucopsacidae</taxon>
        <taxon>Oopsacas</taxon>
    </lineage>
</organism>
<reference evidence="1 2" key="1">
    <citation type="journal article" date="2023" name="BMC Biol.">
        <title>The compact genome of the sponge Oopsacas minuta (Hexactinellida) is lacking key metazoan core genes.</title>
        <authorList>
            <person name="Santini S."/>
            <person name="Schenkelaars Q."/>
            <person name="Jourda C."/>
            <person name="Duchesne M."/>
            <person name="Belahbib H."/>
            <person name="Rocher C."/>
            <person name="Selva M."/>
            <person name="Riesgo A."/>
            <person name="Vervoort M."/>
            <person name="Leys S.P."/>
            <person name="Kodjabachian L."/>
            <person name="Le Bivic A."/>
            <person name="Borchiellini C."/>
            <person name="Claverie J.M."/>
            <person name="Renard E."/>
        </authorList>
    </citation>
    <scope>NUCLEOTIDE SEQUENCE [LARGE SCALE GENOMIC DNA]</scope>
    <source>
        <strain evidence="1">SPO-2</strain>
    </source>
</reference>
<dbReference type="GO" id="GO:0003676">
    <property type="term" value="F:nucleic acid binding"/>
    <property type="evidence" value="ECO:0007669"/>
    <property type="project" value="InterPro"/>
</dbReference>
<evidence type="ECO:0000313" key="1">
    <source>
        <dbReference type="EMBL" id="KAI6661873.1"/>
    </source>
</evidence>
<gene>
    <name evidence="1" type="ORF">LOD99_9756</name>
</gene>
<keyword evidence="2" id="KW-1185">Reference proteome</keyword>
<dbReference type="Gene3D" id="3.30.420.10">
    <property type="entry name" value="Ribonuclease H-like superfamily/Ribonuclease H"/>
    <property type="match status" value="1"/>
</dbReference>
<protein>
    <recommendedName>
        <fullName evidence="3">Transposase</fullName>
    </recommendedName>
</protein>
<dbReference type="InterPro" id="IPR036397">
    <property type="entry name" value="RNaseH_sf"/>
</dbReference>